<dbReference type="GO" id="GO:0051537">
    <property type="term" value="F:2 iron, 2 sulfur cluster binding"/>
    <property type="evidence" value="ECO:0007669"/>
    <property type="project" value="UniProtKB-KW"/>
</dbReference>
<evidence type="ECO:0000256" key="6">
    <source>
        <dbReference type="ARBA" id="ARBA00023002"/>
    </source>
</evidence>
<protein>
    <submittedName>
        <fullName evidence="10">Rieske 2Fe-2S domain-containing protein</fullName>
    </submittedName>
</protein>
<dbReference type="GO" id="GO:0046872">
    <property type="term" value="F:metal ion binding"/>
    <property type="evidence" value="ECO:0007669"/>
    <property type="project" value="UniProtKB-KW"/>
</dbReference>
<dbReference type="EMBL" id="VOSL01000049">
    <property type="protein sequence ID" value="TXD35507.1"/>
    <property type="molecule type" value="Genomic_DNA"/>
</dbReference>
<evidence type="ECO:0000256" key="7">
    <source>
        <dbReference type="ARBA" id="ARBA00023004"/>
    </source>
</evidence>
<dbReference type="InterPro" id="IPR028202">
    <property type="entry name" value="Reductase_C"/>
</dbReference>
<keyword evidence="7" id="KW-0408">Iron</keyword>
<evidence type="ECO:0000256" key="8">
    <source>
        <dbReference type="ARBA" id="ARBA00023014"/>
    </source>
</evidence>
<dbReference type="GO" id="GO:0005737">
    <property type="term" value="C:cytoplasm"/>
    <property type="evidence" value="ECO:0007669"/>
    <property type="project" value="TreeGrafter"/>
</dbReference>
<sequence length="516" mass="55151">MAEQSDVSGPDLTQGIALADLQQDSPVVGHVGDDAVVVVRRGEEVFAIGARCTHYGGPLEEGLVVGDSIRCPWHHAAFSLRTGASISAPALSGTGCYPVTLSEGTVRVGPKKDAPEPEPRGAALQSIVMVGAGAAAAAATELLRHEGYRGDIIMIGAEASGPVDRPNLSKDYLAGEAPEEWIPLGGDARWEELDVQLLKGVEVEAIDRSARKVRTSDGQEFAYDALLFATGAEPVLPPIEGLDTVNHFTLRSLNDTSRIIEAAEAGQRALVVGAGFIGLEVAASLRNRDLDVTVVAPDNVPLEKVIGTELGRLVQKTHEAHGVNFRLGPTVERFAEGKAHLSDGAPLDFDFVVLGTGVRPRVALAEDAGLKVDDGVVVDTNLRSSDPAIFAVGDVARFPEPSSHAPARVEHWVLAQRLAQRAARVMLDLPVEPLLLVPFFWSRHFDLNLKYVGHSTDYDDVVIRGDLQERDAIVGYLKDGRVEAVVTLGRARDCLRAEQAFADNDQATLKALLELD</sequence>
<dbReference type="RefSeq" id="WP_146974549.1">
    <property type="nucleotide sequence ID" value="NZ_VOSL01000049.1"/>
</dbReference>
<gene>
    <name evidence="10" type="ORF">FRC96_11015</name>
</gene>
<evidence type="ECO:0000256" key="2">
    <source>
        <dbReference type="ARBA" id="ARBA00022630"/>
    </source>
</evidence>
<dbReference type="InterPro" id="IPR050446">
    <property type="entry name" value="FAD-oxidoreductase/Apoptosis"/>
</dbReference>
<dbReference type="InterPro" id="IPR023753">
    <property type="entry name" value="FAD/NAD-binding_dom"/>
</dbReference>
<feature type="domain" description="Rieske" evidence="9">
    <location>
        <begin position="13"/>
        <end position="108"/>
    </location>
</feature>
<evidence type="ECO:0000259" key="9">
    <source>
        <dbReference type="PROSITE" id="PS51296"/>
    </source>
</evidence>
<dbReference type="PANTHER" id="PTHR43557:SF2">
    <property type="entry name" value="RIESKE DOMAIN-CONTAINING PROTEIN-RELATED"/>
    <property type="match status" value="1"/>
</dbReference>
<dbReference type="Pfam" id="PF14759">
    <property type="entry name" value="Reductase_C"/>
    <property type="match status" value="1"/>
</dbReference>
<reference evidence="10 11" key="1">
    <citation type="submission" date="2019-08" db="EMBL/GenBank/DDBJ databases">
        <title>Bradymonadales sp. TMQ2.</title>
        <authorList>
            <person name="Liang Q."/>
        </authorList>
    </citation>
    <scope>NUCLEOTIDE SEQUENCE [LARGE SCALE GENOMIC DNA]</scope>
    <source>
        <strain evidence="10 11">TMQ2</strain>
    </source>
</reference>
<accession>A0A5C6X725</accession>
<evidence type="ECO:0000256" key="4">
    <source>
        <dbReference type="ARBA" id="ARBA00022723"/>
    </source>
</evidence>
<dbReference type="Gene3D" id="3.30.390.30">
    <property type="match status" value="1"/>
</dbReference>
<keyword evidence="6" id="KW-0560">Oxidoreductase</keyword>
<dbReference type="Pfam" id="PF07992">
    <property type="entry name" value="Pyr_redox_2"/>
    <property type="match status" value="1"/>
</dbReference>
<dbReference type="Proteomes" id="UP000321046">
    <property type="component" value="Unassembled WGS sequence"/>
</dbReference>
<keyword evidence="8" id="KW-0411">Iron-sulfur</keyword>
<dbReference type="OrthoDB" id="9769238at2"/>
<comment type="cofactor">
    <cofactor evidence="1">
        <name>FAD</name>
        <dbReference type="ChEBI" id="CHEBI:57692"/>
    </cofactor>
</comment>
<dbReference type="Gene3D" id="3.50.50.60">
    <property type="entry name" value="FAD/NAD(P)-binding domain"/>
    <property type="match status" value="2"/>
</dbReference>
<evidence type="ECO:0000313" key="10">
    <source>
        <dbReference type="EMBL" id="TXD35507.1"/>
    </source>
</evidence>
<evidence type="ECO:0000256" key="1">
    <source>
        <dbReference type="ARBA" id="ARBA00001974"/>
    </source>
</evidence>
<dbReference type="SUPFAM" id="SSF50022">
    <property type="entry name" value="ISP domain"/>
    <property type="match status" value="1"/>
</dbReference>
<dbReference type="PRINTS" id="PR00368">
    <property type="entry name" value="FADPNR"/>
</dbReference>
<dbReference type="GO" id="GO:0016651">
    <property type="term" value="F:oxidoreductase activity, acting on NAD(P)H"/>
    <property type="evidence" value="ECO:0007669"/>
    <property type="project" value="TreeGrafter"/>
</dbReference>
<dbReference type="AlphaFoldDB" id="A0A5C6X725"/>
<evidence type="ECO:0000313" key="11">
    <source>
        <dbReference type="Proteomes" id="UP000321046"/>
    </source>
</evidence>
<keyword evidence="2" id="KW-0285">Flavoprotein</keyword>
<dbReference type="PROSITE" id="PS51296">
    <property type="entry name" value="RIESKE"/>
    <property type="match status" value="1"/>
</dbReference>
<name>A0A5C6X725_9DELT</name>
<dbReference type="InterPro" id="IPR016156">
    <property type="entry name" value="FAD/NAD-linked_Rdtase_dimer_sf"/>
</dbReference>
<keyword evidence="3" id="KW-0001">2Fe-2S</keyword>
<dbReference type="PANTHER" id="PTHR43557">
    <property type="entry name" value="APOPTOSIS-INDUCING FACTOR 1"/>
    <property type="match status" value="1"/>
</dbReference>
<dbReference type="InterPro" id="IPR036922">
    <property type="entry name" value="Rieske_2Fe-2S_sf"/>
</dbReference>
<dbReference type="InterPro" id="IPR036188">
    <property type="entry name" value="FAD/NAD-bd_sf"/>
</dbReference>
<proteinExistence type="predicted"/>
<dbReference type="Gene3D" id="2.102.10.10">
    <property type="entry name" value="Rieske [2Fe-2S] iron-sulphur domain"/>
    <property type="match status" value="1"/>
</dbReference>
<evidence type="ECO:0000256" key="3">
    <source>
        <dbReference type="ARBA" id="ARBA00022714"/>
    </source>
</evidence>
<comment type="caution">
    <text evidence="10">The sequence shown here is derived from an EMBL/GenBank/DDBJ whole genome shotgun (WGS) entry which is preliminary data.</text>
</comment>
<keyword evidence="4" id="KW-0479">Metal-binding</keyword>
<dbReference type="PRINTS" id="PR00411">
    <property type="entry name" value="PNDRDTASEI"/>
</dbReference>
<evidence type="ECO:0000256" key="5">
    <source>
        <dbReference type="ARBA" id="ARBA00022827"/>
    </source>
</evidence>
<organism evidence="10 11">
    <name type="scientific">Lujinxingia vulgaris</name>
    <dbReference type="NCBI Taxonomy" id="2600176"/>
    <lineage>
        <taxon>Bacteria</taxon>
        <taxon>Deltaproteobacteria</taxon>
        <taxon>Bradymonadales</taxon>
        <taxon>Lujinxingiaceae</taxon>
        <taxon>Lujinxingia</taxon>
    </lineage>
</organism>
<dbReference type="SUPFAM" id="SSF55424">
    <property type="entry name" value="FAD/NAD-linked reductases, dimerisation (C-terminal) domain"/>
    <property type="match status" value="1"/>
</dbReference>
<dbReference type="InterPro" id="IPR017941">
    <property type="entry name" value="Rieske_2Fe-2S"/>
</dbReference>
<keyword evidence="5" id="KW-0274">FAD</keyword>
<dbReference type="Pfam" id="PF00355">
    <property type="entry name" value="Rieske"/>
    <property type="match status" value="1"/>
</dbReference>
<dbReference type="SUPFAM" id="SSF51905">
    <property type="entry name" value="FAD/NAD(P)-binding domain"/>
    <property type="match status" value="2"/>
</dbReference>